<evidence type="ECO:0000313" key="1">
    <source>
        <dbReference type="EMBL" id="EJI84937.1"/>
    </source>
</evidence>
<protein>
    <submittedName>
        <fullName evidence="1">Uncharacterized protein</fullName>
    </submittedName>
</protein>
<keyword evidence="2" id="KW-1185">Reference proteome</keyword>
<evidence type="ECO:0000313" key="2">
    <source>
        <dbReference type="Proteomes" id="UP000012043"/>
    </source>
</evidence>
<dbReference type="Proteomes" id="UP000012043">
    <property type="component" value="Unassembled WGS sequence"/>
</dbReference>
<name>J2ICS4_9ALTE</name>
<sequence length="41" mass="4314">MLIVASLLVIDILTDLLLKGSTKCAPTAEACSLLYYTAATI</sequence>
<proteinExistence type="predicted"/>
<accession>J2ICS4</accession>
<comment type="caution">
    <text evidence="1">The sequence shown here is derived from an EMBL/GenBank/DDBJ whole genome shotgun (WGS) entry which is preliminary data.</text>
</comment>
<reference evidence="1 2" key="1">
    <citation type="journal article" date="2012" name="J. Bacteriol.">
        <title>Genome Sequence of Pectin-Degrading Alishewanella aestuarii Strain B11T, Isolated from Tidal Flat Sediment.</title>
        <authorList>
            <person name="Jung J."/>
            <person name="Choi S."/>
            <person name="Chun J."/>
            <person name="Park W."/>
        </authorList>
    </citation>
    <scope>NUCLEOTIDE SEQUENCE [LARGE SCALE GENOMIC DNA]</scope>
    <source>
        <strain evidence="1 2">B11</strain>
    </source>
</reference>
<gene>
    <name evidence="1" type="ORF">AEST_20390</name>
</gene>
<dbReference type="EMBL" id="ALAB01000027">
    <property type="protein sequence ID" value="EJI84937.1"/>
    <property type="molecule type" value="Genomic_DNA"/>
</dbReference>
<organism evidence="1 2">
    <name type="scientific">Alishewanella aestuarii B11</name>
    <dbReference type="NCBI Taxonomy" id="1197174"/>
    <lineage>
        <taxon>Bacteria</taxon>
        <taxon>Pseudomonadati</taxon>
        <taxon>Pseudomonadota</taxon>
        <taxon>Gammaproteobacteria</taxon>
        <taxon>Alteromonadales</taxon>
        <taxon>Alteromonadaceae</taxon>
        <taxon>Alishewanella</taxon>
    </lineage>
</organism>
<dbReference type="AlphaFoldDB" id="J2ICS4"/>